<dbReference type="GeneID" id="26630573"/>
<keyword evidence="1" id="KW-1133">Transmembrane helix</keyword>
<name>A0A0D4DBT0_9CAUD</name>
<sequence>MSKEFIGFAKVMVLFYLIVIFAVMGLSKLIHNMVWGV</sequence>
<accession>A0A0D4DBT0</accession>
<dbReference type="Proteomes" id="UP000201783">
    <property type="component" value="Segment"/>
</dbReference>
<keyword evidence="1" id="KW-0472">Membrane</keyword>
<keyword evidence="1" id="KW-0812">Transmembrane</keyword>
<dbReference type="KEGG" id="vg:26630573"/>
<organism evidence="2 3">
    <name type="scientific">Acinetobacter phage YMC11/12/R2315</name>
    <dbReference type="NCBI Taxonomy" id="1628720"/>
    <lineage>
        <taxon>Viruses</taxon>
        <taxon>Duplodnaviria</taxon>
        <taxon>Heunggongvirae</taxon>
        <taxon>Uroviricota</taxon>
        <taxon>Caudoviricetes</taxon>
        <taxon>Obolenskvirus</taxon>
        <taxon>Obolenskvirus AbC62</taxon>
    </lineage>
</organism>
<evidence type="ECO:0000313" key="2">
    <source>
        <dbReference type="EMBL" id="AJT61286.1"/>
    </source>
</evidence>
<feature type="transmembrane region" description="Helical" evidence="1">
    <location>
        <begin position="6"/>
        <end position="26"/>
    </location>
</feature>
<dbReference type="RefSeq" id="YP_009203574.1">
    <property type="nucleotide sequence ID" value="NC_028855.1"/>
</dbReference>
<gene>
    <name evidence="2" type="ORF">ABA2315_00550</name>
</gene>
<dbReference type="EMBL" id="KP861229">
    <property type="protein sequence ID" value="AJT61286.1"/>
    <property type="molecule type" value="Genomic_DNA"/>
</dbReference>
<evidence type="ECO:0000256" key="1">
    <source>
        <dbReference type="SAM" id="Phobius"/>
    </source>
</evidence>
<reference evidence="2 3" key="1">
    <citation type="submission" date="2015-02" db="EMBL/GenBank/DDBJ databases">
        <title>Complete Genome Sequence of the Acinetobacter phage YMC11/12/R2315.</title>
        <authorList>
            <person name="Jeon J."/>
            <person name="Yong D."/>
            <person name="Lee K."/>
        </authorList>
    </citation>
    <scope>NUCLEOTIDE SEQUENCE [LARGE SCALE GENOMIC DNA]</scope>
</reference>
<evidence type="ECO:0000313" key="3">
    <source>
        <dbReference type="Proteomes" id="UP000201783"/>
    </source>
</evidence>
<proteinExistence type="predicted"/>
<protein>
    <submittedName>
        <fullName evidence="2">Uncharacterized protein</fullName>
    </submittedName>
</protein>